<protein>
    <submittedName>
        <fullName evidence="2">Uncharacterized protein</fullName>
    </submittedName>
</protein>
<reference evidence="2 3" key="1">
    <citation type="submission" date="2019-02" db="EMBL/GenBank/DDBJ databases">
        <title>Bacterial novel species Emticicia sp. 17J42-9 isolated from soil.</title>
        <authorList>
            <person name="Jung H.-Y."/>
        </authorList>
    </citation>
    <scope>NUCLEOTIDE SEQUENCE [LARGE SCALE GENOMIC DNA]</scope>
    <source>
        <strain evidence="2 3">17J42-9</strain>
    </source>
</reference>
<dbReference type="AlphaFoldDB" id="A0A4Q5M3F4"/>
<keyword evidence="1" id="KW-0732">Signal</keyword>
<dbReference type="RefSeq" id="WP_130020009.1">
    <property type="nucleotide sequence ID" value="NZ_SEWF01000006.1"/>
</dbReference>
<dbReference type="Proteomes" id="UP000293162">
    <property type="component" value="Unassembled WGS sequence"/>
</dbReference>
<name>A0A4Q5M3F4_9BACT</name>
<comment type="caution">
    <text evidence="2">The sequence shown here is derived from an EMBL/GenBank/DDBJ whole genome shotgun (WGS) entry which is preliminary data.</text>
</comment>
<evidence type="ECO:0000256" key="1">
    <source>
        <dbReference type="SAM" id="SignalP"/>
    </source>
</evidence>
<keyword evidence="3" id="KW-1185">Reference proteome</keyword>
<feature type="chain" id="PRO_5020184132" evidence="1">
    <location>
        <begin position="19"/>
        <end position="234"/>
    </location>
</feature>
<gene>
    <name evidence="2" type="ORF">EWM59_05865</name>
</gene>
<sequence length="234" mass="26626">MKKIVLFCCLFGSTTAFAQSFIPAFDRFSGKEVAYINLEDGTKVEGTIDDIDRKKGLIEEIVILPTGEKKKRKIKAEDIKTMYLPASGYNKFVNSSEQTFNAQKWKDNNVNMEIINKGYAYFEKSTVGIKKDVETLLMQVVNPSFSQKIKVYHDPRAQESMRFGVAGITMAGGDDKSYYVKVGDAAAVKIKKSDYDQAYLGLYKDCPALLKKIKDDHRWVKFDEHLWAYTTECN</sequence>
<evidence type="ECO:0000313" key="2">
    <source>
        <dbReference type="EMBL" id="RYU96675.1"/>
    </source>
</evidence>
<organism evidence="2 3">
    <name type="scientific">Emticicia agri</name>
    <dbReference type="NCBI Taxonomy" id="2492393"/>
    <lineage>
        <taxon>Bacteria</taxon>
        <taxon>Pseudomonadati</taxon>
        <taxon>Bacteroidota</taxon>
        <taxon>Cytophagia</taxon>
        <taxon>Cytophagales</taxon>
        <taxon>Leadbetterellaceae</taxon>
        <taxon>Emticicia</taxon>
    </lineage>
</organism>
<evidence type="ECO:0000313" key="3">
    <source>
        <dbReference type="Proteomes" id="UP000293162"/>
    </source>
</evidence>
<accession>A0A4Q5M3F4</accession>
<feature type="signal peptide" evidence="1">
    <location>
        <begin position="1"/>
        <end position="18"/>
    </location>
</feature>
<proteinExistence type="predicted"/>
<dbReference type="EMBL" id="SEWF01000006">
    <property type="protein sequence ID" value="RYU96675.1"/>
    <property type="molecule type" value="Genomic_DNA"/>
</dbReference>
<dbReference type="OrthoDB" id="821652at2"/>